<dbReference type="AlphaFoldDB" id="A0A2A6CHR6"/>
<proteinExistence type="predicted"/>
<keyword evidence="2" id="KW-0472">Membrane</keyword>
<dbReference type="EnsemblMetazoa" id="PPA06274.1">
    <property type="protein sequence ID" value="PPA06274.1"/>
    <property type="gene ID" value="WBGene00095828"/>
</dbReference>
<feature type="region of interest" description="Disordered" evidence="1">
    <location>
        <begin position="333"/>
        <end position="381"/>
    </location>
</feature>
<feature type="transmembrane region" description="Helical" evidence="2">
    <location>
        <begin position="15"/>
        <end position="37"/>
    </location>
</feature>
<feature type="compositionally biased region" description="Low complexity" evidence="1">
    <location>
        <begin position="249"/>
        <end position="262"/>
    </location>
</feature>
<gene>
    <name evidence="3" type="primary">WBGene00095828</name>
</gene>
<organism evidence="3 4">
    <name type="scientific">Pristionchus pacificus</name>
    <name type="common">Parasitic nematode worm</name>
    <dbReference type="NCBI Taxonomy" id="54126"/>
    <lineage>
        <taxon>Eukaryota</taxon>
        <taxon>Metazoa</taxon>
        <taxon>Ecdysozoa</taxon>
        <taxon>Nematoda</taxon>
        <taxon>Chromadorea</taxon>
        <taxon>Rhabditida</taxon>
        <taxon>Rhabditina</taxon>
        <taxon>Diplogasteromorpha</taxon>
        <taxon>Diplogasteroidea</taxon>
        <taxon>Neodiplogasteridae</taxon>
        <taxon>Pristionchus</taxon>
    </lineage>
</organism>
<accession>A0A2A6CHR6</accession>
<protein>
    <submittedName>
        <fullName evidence="3">Uncharacterized protein</fullName>
    </submittedName>
</protein>
<keyword evidence="4" id="KW-1185">Reference proteome</keyword>
<keyword evidence="2" id="KW-1133">Transmembrane helix</keyword>
<keyword evidence="2" id="KW-0812">Transmembrane</keyword>
<feature type="compositionally biased region" description="Low complexity" evidence="1">
    <location>
        <begin position="56"/>
        <end position="74"/>
    </location>
</feature>
<dbReference type="Proteomes" id="UP000005239">
    <property type="component" value="Unassembled WGS sequence"/>
</dbReference>
<evidence type="ECO:0000256" key="2">
    <source>
        <dbReference type="SAM" id="Phobius"/>
    </source>
</evidence>
<sequence length="381" mass="39492">MIFDLSTRLLLPPPAAAAAAAAAATILLVATVIVSCAGKKKEPKLLDIADDQSIADSSTLSKPSSNSSNGSDQSLKPRKDKTVDDISKRWKEGNQIFTEMDESDAEQDPKLIVPKTERSAKKAKDKKKLLFPPAKLVVPPPAAAADKKRPTLAALQPPSSDPESDTSAGPDKPMTTPAPDDGAYQCLDGLDDSKKKKTTVRRVSRIVRPAAAHESLAPRGRTPMCQPSPVGTPAAALAKDQSTPHAARRVPPAAAAAPAKPVAARPIVEVDDGAPVPKTAHTDVSLLADRIAPQEQTPVAPSPAPRAIKCAPMPAQPAAVAPVVIASAPGTPVRAAPRTPAAAPLCLPPPVAATSPACKNMKSNQEKTQPDSSPHRGKVVC</sequence>
<feature type="region of interest" description="Disordered" evidence="1">
    <location>
        <begin position="56"/>
        <end position="262"/>
    </location>
</feature>
<feature type="compositionally biased region" description="Basic and acidic residues" evidence="1">
    <location>
        <begin position="75"/>
        <end position="92"/>
    </location>
</feature>
<reference evidence="4" key="1">
    <citation type="journal article" date="2008" name="Nat. Genet.">
        <title>The Pristionchus pacificus genome provides a unique perspective on nematode lifestyle and parasitism.</title>
        <authorList>
            <person name="Dieterich C."/>
            <person name="Clifton S.W."/>
            <person name="Schuster L.N."/>
            <person name="Chinwalla A."/>
            <person name="Delehaunty K."/>
            <person name="Dinkelacker I."/>
            <person name="Fulton L."/>
            <person name="Fulton R."/>
            <person name="Godfrey J."/>
            <person name="Minx P."/>
            <person name="Mitreva M."/>
            <person name="Roeseler W."/>
            <person name="Tian H."/>
            <person name="Witte H."/>
            <person name="Yang S.P."/>
            <person name="Wilson R.K."/>
            <person name="Sommer R.J."/>
        </authorList>
    </citation>
    <scope>NUCLEOTIDE SEQUENCE [LARGE SCALE GENOMIC DNA]</scope>
    <source>
        <strain evidence="4">PS312</strain>
    </source>
</reference>
<evidence type="ECO:0000313" key="4">
    <source>
        <dbReference type="Proteomes" id="UP000005239"/>
    </source>
</evidence>
<accession>A0A8R1U5K7</accession>
<feature type="compositionally biased region" description="Low complexity" evidence="1">
    <location>
        <begin position="333"/>
        <end position="345"/>
    </location>
</feature>
<evidence type="ECO:0000256" key="1">
    <source>
        <dbReference type="SAM" id="MobiDB-lite"/>
    </source>
</evidence>
<name>A0A2A6CHR6_PRIPA</name>
<reference evidence="3" key="2">
    <citation type="submission" date="2022-06" db="UniProtKB">
        <authorList>
            <consortium name="EnsemblMetazoa"/>
        </authorList>
    </citation>
    <scope>IDENTIFICATION</scope>
    <source>
        <strain evidence="3">PS312</strain>
    </source>
</reference>
<feature type="compositionally biased region" description="Basic residues" evidence="1">
    <location>
        <begin position="195"/>
        <end position="205"/>
    </location>
</feature>
<evidence type="ECO:0000313" key="3">
    <source>
        <dbReference type="EnsemblMetazoa" id="PPA06274.1"/>
    </source>
</evidence>